<name>A0AAX2H1R7_9FLAO</name>
<sequence>MCVLKTKNNFFWLKLFIFTKIPISEDFKIYLKVLRGYFNNISILINT</sequence>
<dbReference type="Proteomes" id="UP000215539">
    <property type="component" value="Chromosome 1"/>
</dbReference>
<protein>
    <submittedName>
        <fullName evidence="1">Uncharacterized protein</fullName>
    </submittedName>
</protein>
<gene>
    <name evidence="1" type="ORF">SAMEA44541418_01864</name>
</gene>
<accession>A0AAX2H1R7</accession>
<evidence type="ECO:0000313" key="2">
    <source>
        <dbReference type="Proteomes" id="UP000215539"/>
    </source>
</evidence>
<evidence type="ECO:0000313" key="1">
    <source>
        <dbReference type="EMBL" id="SNV14465.1"/>
    </source>
</evidence>
<reference evidence="1 2" key="1">
    <citation type="submission" date="2017-06" db="EMBL/GenBank/DDBJ databases">
        <authorList>
            <consortium name="Pathogen Informatics"/>
        </authorList>
    </citation>
    <scope>NUCLEOTIDE SEQUENCE [LARGE SCALE GENOMIC DNA]</scope>
    <source>
        <strain evidence="1 2">NCTC12947</strain>
    </source>
</reference>
<proteinExistence type="predicted"/>
<dbReference type="EMBL" id="LT906449">
    <property type="protein sequence ID" value="SNV14465.1"/>
    <property type="molecule type" value="Genomic_DNA"/>
</dbReference>
<dbReference type="AlphaFoldDB" id="A0AAX2H1R7"/>
<organism evidence="1 2">
    <name type="scientific">Capnocytophaga haemolytica</name>
    <dbReference type="NCBI Taxonomy" id="45243"/>
    <lineage>
        <taxon>Bacteria</taxon>
        <taxon>Pseudomonadati</taxon>
        <taxon>Bacteroidota</taxon>
        <taxon>Flavobacteriia</taxon>
        <taxon>Flavobacteriales</taxon>
        <taxon>Flavobacteriaceae</taxon>
        <taxon>Capnocytophaga</taxon>
    </lineage>
</organism>